<proteinExistence type="predicted"/>
<dbReference type="RefSeq" id="WP_152871841.1">
    <property type="nucleotide sequence ID" value="NZ_WBSL01000006.1"/>
</dbReference>
<comment type="caution">
    <text evidence="2">The sequence shown here is derived from an EMBL/GenBank/DDBJ whole genome shotgun (WGS) entry which is preliminary data.</text>
</comment>
<organism evidence="2 3">
    <name type="scientific">Deinococcus terrestris</name>
    <dbReference type="NCBI Taxonomy" id="2651870"/>
    <lineage>
        <taxon>Bacteria</taxon>
        <taxon>Thermotogati</taxon>
        <taxon>Deinococcota</taxon>
        <taxon>Deinococci</taxon>
        <taxon>Deinococcales</taxon>
        <taxon>Deinococcaceae</taxon>
        <taxon>Deinococcus</taxon>
    </lineage>
</organism>
<feature type="chain" id="PRO_5031112662" description="CAP domain-containing protein" evidence="1">
    <location>
        <begin position="26"/>
        <end position="205"/>
    </location>
</feature>
<sequence>MRIALPALLLSLLLAACGGPTPAPGAGGVTVTVSDSDYADTFSYQGSADFRPALVPVAGFPQSGAEKAMLDAVNAERRRGGTCPDGRTFPARAALTFEGHLHEAATRYAVVLAGRGTLELPHKLGTSTPARRMVEAGFKPAPPAGMTLRFEESLAAGMTDPAEVIAAWKGSVSHCAALYSPVPHGSVARADGAGRAYWVLNTAGW</sequence>
<feature type="signal peptide" evidence="1">
    <location>
        <begin position="1"/>
        <end position="25"/>
    </location>
</feature>
<keyword evidence="1" id="KW-0732">Signal</keyword>
<evidence type="ECO:0000313" key="3">
    <source>
        <dbReference type="Proteomes" id="UP000484842"/>
    </source>
</evidence>
<dbReference type="EMBL" id="WBSL01000006">
    <property type="protein sequence ID" value="MPY67511.1"/>
    <property type="molecule type" value="Genomic_DNA"/>
</dbReference>
<protein>
    <recommendedName>
        <fullName evidence="4">CAP domain-containing protein</fullName>
    </recommendedName>
</protein>
<accession>A0A7X1TSJ3</accession>
<evidence type="ECO:0008006" key="4">
    <source>
        <dbReference type="Google" id="ProtNLM"/>
    </source>
</evidence>
<dbReference type="SUPFAM" id="SSF55797">
    <property type="entry name" value="PR-1-like"/>
    <property type="match status" value="1"/>
</dbReference>
<gene>
    <name evidence="2" type="ORF">F8S09_12585</name>
</gene>
<dbReference type="Proteomes" id="UP000484842">
    <property type="component" value="Unassembled WGS sequence"/>
</dbReference>
<dbReference type="PROSITE" id="PS51257">
    <property type="entry name" value="PROKAR_LIPOPROTEIN"/>
    <property type="match status" value="1"/>
</dbReference>
<reference evidence="2 3" key="1">
    <citation type="submission" date="2019-10" db="EMBL/GenBank/DDBJ databases">
        <title>Deinococcus sp. isolated from soil.</title>
        <authorList>
            <person name="Li Y."/>
            <person name="Wang J."/>
        </authorList>
    </citation>
    <scope>NUCLEOTIDE SEQUENCE [LARGE SCALE GENOMIC DNA]</scope>
    <source>
        <strain evidence="2 3">SDU3-2</strain>
    </source>
</reference>
<evidence type="ECO:0000313" key="2">
    <source>
        <dbReference type="EMBL" id="MPY67511.1"/>
    </source>
</evidence>
<dbReference type="InterPro" id="IPR035940">
    <property type="entry name" value="CAP_sf"/>
</dbReference>
<dbReference type="Gene3D" id="3.40.33.10">
    <property type="entry name" value="CAP"/>
    <property type="match status" value="1"/>
</dbReference>
<name>A0A7X1TSJ3_9DEIO</name>
<dbReference type="AlphaFoldDB" id="A0A7X1TSJ3"/>
<evidence type="ECO:0000256" key="1">
    <source>
        <dbReference type="SAM" id="SignalP"/>
    </source>
</evidence>
<keyword evidence="3" id="KW-1185">Reference proteome</keyword>